<gene>
    <name evidence="1" type="ORF">FBU59_005847</name>
</gene>
<protein>
    <submittedName>
        <fullName evidence="1">Uncharacterized protein</fullName>
    </submittedName>
</protein>
<proteinExistence type="predicted"/>
<feature type="non-terminal residue" evidence="1">
    <location>
        <position position="128"/>
    </location>
</feature>
<reference evidence="1" key="1">
    <citation type="submission" date="2022-07" db="EMBL/GenBank/DDBJ databases">
        <title>Phylogenomic reconstructions and comparative analyses of Kickxellomycotina fungi.</title>
        <authorList>
            <person name="Reynolds N.K."/>
            <person name="Stajich J.E."/>
            <person name="Barry K."/>
            <person name="Grigoriev I.V."/>
            <person name="Crous P."/>
            <person name="Smith M.E."/>
        </authorList>
    </citation>
    <scope>NUCLEOTIDE SEQUENCE</scope>
    <source>
        <strain evidence="1">NRRL 5244</strain>
    </source>
</reference>
<evidence type="ECO:0000313" key="2">
    <source>
        <dbReference type="Proteomes" id="UP001150603"/>
    </source>
</evidence>
<evidence type="ECO:0000313" key="1">
    <source>
        <dbReference type="EMBL" id="KAJ1933971.1"/>
    </source>
</evidence>
<dbReference type="EMBL" id="JANBPW010004840">
    <property type="protein sequence ID" value="KAJ1933971.1"/>
    <property type="molecule type" value="Genomic_DNA"/>
</dbReference>
<sequence length="128" mass="15105">MPDIKALVERGIAKLPAFTQRPVNYVWRRVQRHWWLDKVCIVFLTCLGIVFGMSYYFMNVMANVASQRSKLIQDALGFRYTLPDVFFEWIGMIELLWLTDMFDALMFVPTALLVITHERPWRVVSRMG</sequence>
<name>A0ACC1J1F9_9FUNG</name>
<accession>A0ACC1J1F9</accession>
<keyword evidence="2" id="KW-1185">Reference proteome</keyword>
<organism evidence="1 2">
    <name type="scientific">Linderina macrospora</name>
    <dbReference type="NCBI Taxonomy" id="4868"/>
    <lineage>
        <taxon>Eukaryota</taxon>
        <taxon>Fungi</taxon>
        <taxon>Fungi incertae sedis</taxon>
        <taxon>Zoopagomycota</taxon>
        <taxon>Kickxellomycotina</taxon>
        <taxon>Kickxellomycetes</taxon>
        <taxon>Kickxellales</taxon>
        <taxon>Kickxellaceae</taxon>
        <taxon>Linderina</taxon>
    </lineage>
</organism>
<comment type="caution">
    <text evidence="1">The sequence shown here is derived from an EMBL/GenBank/DDBJ whole genome shotgun (WGS) entry which is preliminary data.</text>
</comment>
<dbReference type="Proteomes" id="UP001150603">
    <property type="component" value="Unassembled WGS sequence"/>
</dbReference>